<dbReference type="AlphaFoldDB" id="A0AA86S7L8"/>
<dbReference type="EMBL" id="OY731399">
    <property type="protein sequence ID" value="CAJ1930630.1"/>
    <property type="molecule type" value="Genomic_DNA"/>
</dbReference>
<accession>A0AA86S7L8</accession>
<dbReference type="Gramene" id="rna-AYBTSS11_LOCUS4821">
    <property type="protein sequence ID" value="CAJ1930630.1"/>
    <property type="gene ID" value="gene-AYBTSS11_LOCUS4821"/>
</dbReference>
<evidence type="ECO:0000313" key="1">
    <source>
        <dbReference type="EMBL" id="CAJ1930630.1"/>
    </source>
</evidence>
<proteinExistence type="predicted"/>
<evidence type="ECO:0000313" key="2">
    <source>
        <dbReference type="Proteomes" id="UP001189624"/>
    </source>
</evidence>
<organism evidence="1 2">
    <name type="scientific">Sphenostylis stenocarpa</name>
    <dbReference type="NCBI Taxonomy" id="92480"/>
    <lineage>
        <taxon>Eukaryota</taxon>
        <taxon>Viridiplantae</taxon>
        <taxon>Streptophyta</taxon>
        <taxon>Embryophyta</taxon>
        <taxon>Tracheophyta</taxon>
        <taxon>Spermatophyta</taxon>
        <taxon>Magnoliopsida</taxon>
        <taxon>eudicotyledons</taxon>
        <taxon>Gunneridae</taxon>
        <taxon>Pentapetalae</taxon>
        <taxon>rosids</taxon>
        <taxon>fabids</taxon>
        <taxon>Fabales</taxon>
        <taxon>Fabaceae</taxon>
        <taxon>Papilionoideae</taxon>
        <taxon>50 kb inversion clade</taxon>
        <taxon>NPAAA clade</taxon>
        <taxon>indigoferoid/millettioid clade</taxon>
        <taxon>Phaseoleae</taxon>
        <taxon>Sphenostylis</taxon>
    </lineage>
</organism>
<gene>
    <name evidence="1" type="ORF">AYBTSS11_LOCUS4821</name>
</gene>
<sequence>MYLSVGNLCYRMKEEVIWQINDVESIRTPEAPVEVRSPVAEWISRRRTREGKQKTLPFQNVPGTIYYELGRRIRIQNNDVIF</sequence>
<name>A0AA86S7L8_9FABA</name>
<dbReference type="Proteomes" id="UP001189624">
    <property type="component" value="Chromosome 2"/>
</dbReference>
<protein>
    <submittedName>
        <fullName evidence="1">Uncharacterized protein</fullName>
    </submittedName>
</protein>
<reference evidence="1" key="1">
    <citation type="submission" date="2023-10" db="EMBL/GenBank/DDBJ databases">
        <authorList>
            <person name="Domelevo Entfellner J.-B."/>
        </authorList>
    </citation>
    <scope>NUCLEOTIDE SEQUENCE</scope>
</reference>
<keyword evidence="2" id="KW-1185">Reference proteome</keyword>